<dbReference type="InterPro" id="IPR024990">
    <property type="entry name" value="Apc1"/>
</dbReference>
<keyword evidence="4" id="KW-0131">Cell cycle</keyword>
<gene>
    <name evidence="7" type="ORF">PINE0816_LOCUS12629</name>
</gene>
<evidence type="ECO:0000256" key="2">
    <source>
        <dbReference type="ARBA" id="ARBA00022737"/>
    </source>
</evidence>
<dbReference type="Pfam" id="PF18122">
    <property type="entry name" value="APC1_C"/>
    <property type="match status" value="1"/>
</dbReference>
<dbReference type="AlphaFoldDB" id="A0A7S0CAQ8"/>
<dbReference type="GO" id="GO:0070979">
    <property type="term" value="P:protein K11-linked ubiquitination"/>
    <property type="evidence" value="ECO:0007669"/>
    <property type="project" value="TreeGrafter"/>
</dbReference>
<proteinExistence type="predicted"/>
<evidence type="ECO:0000313" key="7">
    <source>
        <dbReference type="EMBL" id="CAD8416494.1"/>
    </source>
</evidence>
<evidence type="ECO:0008006" key="8">
    <source>
        <dbReference type="Google" id="ProtNLM"/>
    </source>
</evidence>
<dbReference type="GO" id="GO:0060090">
    <property type="term" value="F:molecular adaptor activity"/>
    <property type="evidence" value="ECO:0007669"/>
    <property type="project" value="TreeGrafter"/>
</dbReference>
<dbReference type="GO" id="GO:0051301">
    <property type="term" value="P:cell division"/>
    <property type="evidence" value="ECO:0007669"/>
    <property type="project" value="UniProtKB-KW"/>
</dbReference>
<dbReference type="InterPro" id="IPR041221">
    <property type="entry name" value="APC1_C"/>
</dbReference>
<dbReference type="InterPro" id="IPR048971">
    <property type="entry name" value="Apc1_3rd"/>
</dbReference>
<evidence type="ECO:0000259" key="6">
    <source>
        <dbReference type="Pfam" id="PF21282"/>
    </source>
</evidence>
<evidence type="ECO:0000259" key="5">
    <source>
        <dbReference type="Pfam" id="PF18122"/>
    </source>
</evidence>
<keyword evidence="3" id="KW-0498">Mitosis</keyword>
<dbReference type="PANTHER" id="PTHR12827:SF3">
    <property type="entry name" value="ANAPHASE-PROMOTING COMPLEX SUBUNIT 1"/>
    <property type="match status" value="1"/>
</dbReference>
<dbReference type="GO" id="GO:0007091">
    <property type="term" value="P:metaphase/anaphase transition of mitotic cell cycle"/>
    <property type="evidence" value="ECO:0007669"/>
    <property type="project" value="TreeGrafter"/>
</dbReference>
<feature type="domain" description="Anaphase-promoting complex subunit 1 beta-sandwich" evidence="6">
    <location>
        <begin position="19"/>
        <end position="57"/>
    </location>
</feature>
<accession>A0A7S0CAQ8</accession>
<feature type="domain" description="Anaphase-promoting complex subunit 1 C-terminal" evidence="5">
    <location>
        <begin position="124"/>
        <end position="318"/>
    </location>
</feature>
<dbReference type="GO" id="GO:0005680">
    <property type="term" value="C:anaphase-promoting complex"/>
    <property type="evidence" value="ECO:0007669"/>
    <property type="project" value="InterPro"/>
</dbReference>
<dbReference type="Pfam" id="PF21282">
    <property type="entry name" value="APC1_3rd"/>
    <property type="match status" value="1"/>
</dbReference>
<dbReference type="EMBL" id="HBEL01027410">
    <property type="protein sequence ID" value="CAD8416494.1"/>
    <property type="molecule type" value="Transcribed_RNA"/>
</dbReference>
<dbReference type="PANTHER" id="PTHR12827">
    <property type="entry name" value="MEIOTIC CHECKPOINT REGULATOR TSG24 FAMILY MEMBER"/>
    <property type="match status" value="1"/>
</dbReference>
<organism evidence="7">
    <name type="scientific">Proboscia inermis</name>
    <dbReference type="NCBI Taxonomy" id="420281"/>
    <lineage>
        <taxon>Eukaryota</taxon>
        <taxon>Sar</taxon>
        <taxon>Stramenopiles</taxon>
        <taxon>Ochrophyta</taxon>
        <taxon>Bacillariophyta</taxon>
        <taxon>Coscinodiscophyceae</taxon>
        <taxon>Rhizosoleniophycidae</taxon>
        <taxon>Rhizosoleniales</taxon>
        <taxon>Rhizosoleniaceae</taxon>
        <taxon>Proboscia</taxon>
    </lineage>
</organism>
<name>A0A7S0CAQ8_9STRA</name>
<evidence type="ECO:0000256" key="4">
    <source>
        <dbReference type="ARBA" id="ARBA00023306"/>
    </source>
</evidence>
<evidence type="ECO:0000256" key="1">
    <source>
        <dbReference type="ARBA" id="ARBA00022618"/>
    </source>
</evidence>
<keyword evidence="1" id="KW-0132">Cell division</keyword>
<keyword evidence="2" id="KW-0677">Repeat</keyword>
<sequence length="343" mass="38400">MVNTNFTNHNTQVAFVKSKKNCKMSAPCILPNIDDVSSLRVSSERYYPVTINLQKTPSIRKLNGNSTTSSSISYEDYRQHIHTALYVKKKAGHLSYVHDPHALRSLTIQAAGGSGGGSSYSTVDLIKSFTEDPRIVAFARFFCEGDHGNDIANEGNKKSSEQVIERFCTEILYECLTEGKPEALLLYLSLHSRLAPLQQHQKNRHISSSMLGTLDMWDLRLIKSYYESSRRHKGLMMNSSGTSLQSSYSSPNLLSKRFVTLMCEHIDRFFACNGFTGDVILQYYTSGVDKHGHNAFSSCIHSVAKPLIGAFLIWRDVPSPFQDGGKRFVVSQSSLCAEMENKQ</sequence>
<reference evidence="7" key="1">
    <citation type="submission" date="2021-01" db="EMBL/GenBank/DDBJ databases">
        <authorList>
            <person name="Corre E."/>
            <person name="Pelletier E."/>
            <person name="Niang G."/>
            <person name="Scheremetjew M."/>
            <person name="Finn R."/>
            <person name="Kale V."/>
            <person name="Holt S."/>
            <person name="Cochrane G."/>
            <person name="Meng A."/>
            <person name="Brown T."/>
            <person name="Cohen L."/>
        </authorList>
    </citation>
    <scope>NUCLEOTIDE SEQUENCE</scope>
    <source>
        <strain evidence="7">CCAP1064/1</strain>
    </source>
</reference>
<protein>
    <recommendedName>
        <fullName evidence="8">Anaphase-promoting complex subunit 1</fullName>
    </recommendedName>
</protein>
<dbReference type="GO" id="GO:0031145">
    <property type="term" value="P:anaphase-promoting complex-dependent catabolic process"/>
    <property type="evidence" value="ECO:0007669"/>
    <property type="project" value="TreeGrafter"/>
</dbReference>
<evidence type="ECO:0000256" key="3">
    <source>
        <dbReference type="ARBA" id="ARBA00022776"/>
    </source>
</evidence>